<dbReference type="AlphaFoldDB" id="A0A6G1ICV8"/>
<organism evidence="3 4">
    <name type="scientific">Lentithecium fluviatile CBS 122367</name>
    <dbReference type="NCBI Taxonomy" id="1168545"/>
    <lineage>
        <taxon>Eukaryota</taxon>
        <taxon>Fungi</taxon>
        <taxon>Dikarya</taxon>
        <taxon>Ascomycota</taxon>
        <taxon>Pezizomycotina</taxon>
        <taxon>Dothideomycetes</taxon>
        <taxon>Pleosporomycetidae</taxon>
        <taxon>Pleosporales</taxon>
        <taxon>Massarineae</taxon>
        <taxon>Lentitheciaceae</taxon>
        <taxon>Lentithecium</taxon>
    </lineage>
</organism>
<feature type="region of interest" description="Disordered" evidence="1">
    <location>
        <begin position="240"/>
        <end position="320"/>
    </location>
</feature>
<dbReference type="SUPFAM" id="SSF49344">
    <property type="entry name" value="CBD9-like"/>
    <property type="match status" value="1"/>
</dbReference>
<keyword evidence="2" id="KW-1133">Transmembrane helix</keyword>
<protein>
    <recommendedName>
        <fullName evidence="5">Iron reductase domain protein</fullName>
    </recommendedName>
</protein>
<feature type="transmembrane region" description="Helical" evidence="2">
    <location>
        <begin position="202"/>
        <end position="222"/>
    </location>
</feature>
<gene>
    <name evidence="3" type="ORF">K458DRAFT_197029</name>
</gene>
<evidence type="ECO:0008006" key="5">
    <source>
        <dbReference type="Google" id="ProtNLM"/>
    </source>
</evidence>
<evidence type="ECO:0000313" key="3">
    <source>
        <dbReference type="EMBL" id="KAF2675870.1"/>
    </source>
</evidence>
<feature type="compositionally biased region" description="Pro residues" evidence="1">
    <location>
        <begin position="256"/>
        <end position="295"/>
    </location>
</feature>
<keyword evidence="4" id="KW-1185">Reference proteome</keyword>
<dbReference type="Proteomes" id="UP000799291">
    <property type="component" value="Unassembled WGS sequence"/>
</dbReference>
<evidence type="ECO:0000313" key="4">
    <source>
        <dbReference type="Proteomes" id="UP000799291"/>
    </source>
</evidence>
<reference evidence="3" key="1">
    <citation type="journal article" date="2020" name="Stud. Mycol.">
        <title>101 Dothideomycetes genomes: a test case for predicting lifestyles and emergence of pathogens.</title>
        <authorList>
            <person name="Haridas S."/>
            <person name="Albert R."/>
            <person name="Binder M."/>
            <person name="Bloem J."/>
            <person name="Labutti K."/>
            <person name="Salamov A."/>
            <person name="Andreopoulos B."/>
            <person name="Baker S."/>
            <person name="Barry K."/>
            <person name="Bills G."/>
            <person name="Bluhm B."/>
            <person name="Cannon C."/>
            <person name="Castanera R."/>
            <person name="Culley D."/>
            <person name="Daum C."/>
            <person name="Ezra D."/>
            <person name="Gonzalez J."/>
            <person name="Henrissat B."/>
            <person name="Kuo A."/>
            <person name="Liang C."/>
            <person name="Lipzen A."/>
            <person name="Lutzoni F."/>
            <person name="Magnuson J."/>
            <person name="Mondo S."/>
            <person name="Nolan M."/>
            <person name="Ohm R."/>
            <person name="Pangilinan J."/>
            <person name="Park H.-J."/>
            <person name="Ramirez L."/>
            <person name="Alfaro M."/>
            <person name="Sun H."/>
            <person name="Tritt A."/>
            <person name="Yoshinaga Y."/>
            <person name="Zwiers L.-H."/>
            <person name="Turgeon B."/>
            <person name="Goodwin S."/>
            <person name="Spatafora J."/>
            <person name="Crous P."/>
            <person name="Grigoriev I."/>
        </authorList>
    </citation>
    <scope>NUCLEOTIDE SEQUENCE</scope>
    <source>
        <strain evidence="3">CBS 122367</strain>
    </source>
</reference>
<keyword evidence="2" id="KW-0472">Membrane</keyword>
<dbReference type="Gene3D" id="2.60.40.1210">
    <property type="entry name" value="Cellobiose dehydrogenase, cytochrome domain"/>
    <property type="match status" value="1"/>
</dbReference>
<feature type="compositionally biased region" description="Low complexity" evidence="1">
    <location>
        <begin position="240"/>
        <end position="253"/>
    </location>
</feature>
<evidence type="ECO:0000256" key="2">
    <source>
        <dbReference type="SAM" id="Phobius"/>
    </source>
</evidence>
<dbReference type="PANTHER" id="PTHR47797">
    <property type="entry name" value="DEHYDROGENASE, PUTATIVE (AFU_ORTHOLOGUE AFUA_8G05805)-RELATED"/>
    <property type="match status" value="1"/>
</dbReference>
<dbReference type="PANTHER" id="PTHR47797:SF1">
    <property type="entry name" value="CYTOCHROME B561 DOMAIN-CONTAINING PROTEIN-RELATED"/>
    <property type="match status" value="1"/>
</dbReference>
<dbReference type="CDD" id="cd09630">
    <property type="entry name" value="CDH_like_cytochrome"/>
    <property type="match status" value="1"/>
</dbReference>
<dbReference type="InterPro" id="IPR015920">
    <property type="entry name" value="Cellobiose_DH-like_cyt"/>
</dbReference>
<accession>A0A6G1ICV8</accession>
<sequence length="351" mass="38312">MSGALVWVVYRNGDEKGVTLSPRISTGHVEPTHNADIPCELNDQDGNTPGGIIEHNGHKIIAVNVRCRDVNHRASFGSQSLDASAKLDFNNEAQPFIFAVGPTDRHLLSDSKSAGIRRHSLYGSFTLDIRAASVNTSHDINQPALSSVGSWAPKNAKLVVEPHKDLDWSGPIHSLLMCGTFVVVFPMGVVFLRVLEKVRWHAYMQGVGTVLVAGGVGMGVYAGREYNQVSIPLLPPPSNLTNPFNRNRNPNTPAVSHPPLPAPNPRPNPLHPRPPPTLRRPRTPPPLPPPPGPHPARPRPRPPRPTASPRRRAERLPRLPLLGRLVPQRHVWRHRGRGVCCAGRVAGLECA</sequence>
<proteinExistence type="predicted"/>
<name>A0A6G1ICV8_9PLEO</name>
<evidence type="ECO:0000256" key="1">
    <source>
        <dbReference type="SAM" id="MobiDB-lite"/>
    </source>
</evidence>
<keyword evidence="2" id="KW-0812">Transmembrane</keyword>
<dbReference type="EMBL" id="MU005646">
    <property type="protein sequence ID" value="KAF2675870.1"/>
    <property type="molecule type" value="Genomic_DNA"/>
</dbReference>
<dbReference type="OrthoDB" id="19261at2759"/>
<feature type="transmembrane region" description="Helical" evidence="2">
    <location>
        <begin position="172"/>
        <end position="195"/>
    </location>
</feature>